<dbReference type="KEGG" id="tsy:THSYN_26590"/>
<dbReference type="Proteomes" id="UP000232638">
    <property type="component" value="Chromosome"/>
</dbReference>
<evidence type="ECO:0000313" key="1">
    <source>
        <dbReference type="EMBL" id="AUB84154.1"/>
    </source>
</evidence>
<keyword evidence="2" id="KW-1185">Reference proteome</keyword>
<dbReference type="RefSeq" id="WP_100921820.1">
    <property type="nucleotide sequence ID" value="NZ_CP020370.1"/>
</dbReference>
<gene>
    <name evidence="1" type="ORF">THSYN_26590</name>
</gene>
<proteinExistence type="predicted"/>
<reference evidence="1 2" key="1">
    <citation type="submission" date="2017-03" db="EMBL/GenBank/DDBJ databases">
        <title>Complete genome sequence of Candidatus 'Thiodictyon syntrophicum' sp. nov. strain Cad16T, a photolithoautotroph purple sulfur bacterium isolated from an alpine meromictic lake.</title>
        <authorList>
            <person name="Luedin S.M."/>
            <person name="Pothier J.F."/>
            <person name="Danza F."/>
            <person name="Storelli N."/>
            <person name="Wittwer M."/>
            <person name="Tonolla M."/>
        </authorList>
    </citation>
    <scope>NUCLEOTIDE SEQUENCE [LARGE SCALE GENOMIC DNA]</scope>
    <source>
        <strain evidence="1 2">Cad16T</strain>
    </source>
</reference>
<name>A0A2K8UF02_9GAMM</name>
<dbReference type="EMBL" id="CP020370">
    <property type="protein sequence ID" value="AUB84154.1"/>
    <property type="molecule type" value="Genomic_DNA"/>
</dbReference>
<dbReference type="AlphaFoldDB" id="A0A2K8UF02"/>
<sequence length="184" mass="19897">MVVAIYSGNDPLGAFLPAYGNPLWADDRSNPGLTASAAPAVAFPAPPGQQWQAQFGNGERMIFTPELRHSNSRDQPAVNARWKIMEKAARRLAEYMVGTQSGLRAELRLITREGWWTFADDALILANGWGTRDAGGETSLQAERSDGRVFSTWPYLGRIATIEPHRFGPMAHAPAAPGPGPAGN</sequence>
<dbReference type="OrthoDB" id="9777593at2"/>
<protein>
    <submittedName>
        <fullName evidence="1">Uncharacterized protein</fullName>
    </submittedName>
</protein>
<accession>A0A2K8UF02</accession>
<organism evidence="1 2">
    <name type="scientific">Candidatus Thiodictyon syntrophicum</name>
    <dbReference type="NCBI Taxonomy" id="1166950"/>
    <lineage>
        <taxon>Bacteria</taxon>
        <taxon>Pseudomonadati</taxon>
        <taxon>Pseudomonadota</taxon>
        <taxon>Gammaproteobacteria</taxon>
        <taxon>Chromatiales</taxon>
        <taxon>Chromatiaceae</taxon>
        <taxon>Thiodictyon</taxon>
    </lineage>
</organism>
<evidence type="ECO:0000313" key="2">
    <source>
        <dbReference type="Proteomes" id="UP000232638"/>
    </source>
</evidence>